<feature type="transmembrane region" description="Helical" evidence="1">
    <location>
        <begin position="187"/>
        <end position="207"/>
    </location>
</feature>
<gene>
    <name evidence="2" type="ORF">ABFZ84_04420</name>
</gene>
<dbReference type="Pfam" id="PF06055">
    <property type="entry name" value="ExoD"/>
    <property type="match status" value="1"/>
</dbReference>
<comment type="caution">
    <text evidence="2">The sequence shown here is derived from an EMBL/GenBank/DDBJ whole genome shotgun (WGS) entry which is preliminary data.</text>
</comment>
<accession>A0ABV3Z1Y0</accession>
<evidence type="ECO:0000256" key="1">
    <source>
        <dbReference type="SAM" id="Phobius"/>
    </source>
</evidence>
<keyword evidence="1" id="KW-0472">Membrane</keyword>
<dbReference type="EMBL" id="JBEHZE010000001">
    <property type="protein sequence ID" value="MEX6632786.1"/>
    <property type="molecule type" value="Genomic_DNA"/>
</dbReference>
<dbReference type="Proteomes" id="UP001560685">
    <property type="component" value="Unassembled WGS sequence"/>
</dbReference>
<dbReference type="InterPro" id="IPR010331">
    <property type="entry name" value="ExoD"/>
</dbReference>
<dbReference type="PANTHER" id="PTHR41795">
    <property type="entry name" value="EXOPOLYSACCHARIDE SYNTHESIS PROTEIN"/>
    <property type="match status" value="1"/>
</dbReference>
<keyword evidence="1" id="KW-0812">Transmembrane</keyword>
<feature type="transmembrane region" description="Helical" evidence="1">
    <location>
        <begin position="144"/>
        <end position="164"/>
    </location>
</feature>
<evidence type="ECO:0000313" key="3">
    <source>
        <dbReference type="Proteomes" id="UP001560685"/>
    </source>
</evidence>
<evidence type="ECO:0000313" key="2">
    <source>
        <dbReference type="EMBL" id="MEX6632786.1"/>
    </source>
</evidence>
<feature type="transmembrane region" description="Helical" evidence="1">
    <location>
        <begin position="57"/>
        <end position="77"/>
    </location>
</feature>
<keyword evidence="1" id="KW-1133">Transmembrane helix</keyword>
<dbReference type="RefSeq" id="WP_369312718.1">
    <property type="nucleotide sequence ID" value="NZ_JBEHZE010000001.1"/>
</dbReference>
<name>A0ABV3Z1Y0_9PROT</name>
<organism evidence="2 3">
    <name type="scientific">Hyphococcus lacteus</name>
    <dbReference type="NCBI Taxonomy" id="3143536"/>
    <lineage>
        <taxon>Bacteria</taxon>
        <taxon>Pseudomonadati</taxon>
        <taxon>Pseudomonadota</taxon>
        <taxon>Alphaproteobacteria</taxon>
        <taxon>Parvularculales</taxon>
        <taxon>Parvularculaceae</taxon>
        <taxon>Hyphococcus</taxon>
    </lineage>
</organism>
<sequence>MTAGADGIPNRKPRGATRILTDILSELKLSAAVPPVTEEQEETAKLGDVVDRLDERAFGFLLLMLALPCCLPFIYLLPQIVALPMLALAGQLAMGGRHPWLPQSLNQRSFSIPAFQGVLEKAEKYIGWIERFSKPRLPFVTSHIGSRIVGFLMLIPILSILTPLPSTNTAPGIGVAVASLGLIERDGVLVILGLLFGFAWVFLLLFLGHEAISLIKAWLGMGA</sequence>
<keyword evidence="3" id="KW-1185">Reference proteome</keyword>
<protein>
    <submittedName>
        <fullName evidence="2">Exopolysaccharide biosynthesis protein</fullName>
    </submittedName>
</protein>
<dbReference type="PANTHER" id="PTHR41795:SF1">
    <property type="entry name" value="EXOPOLYSACCHARIDE SYNTHESIS PROTEIN"/>
    <property type="match status" value="1"/>
</dbReference>
<proteinExistence type="predicted"/>
<reference evidence="2 3" key="1">
    <citation type="submission" date="2024-05" db="EMBL/GenBank/DDBJ databases">
        <title>Three bacterial strains, DH-69, EH-24, and ECK-19 isolated from coastal sediments.</title>
        <authorList>
            <person name="Ye Y.-Q."/>
            <person name="Du Z.-J."/>
        </authorList>
    </citation>
    <scope>NUCLEOTIDE SEQUENCE [LARGE SCALE GENOMIC DNA]</scope>
    <source>
        <strain evidence="2 3">ECK-19</strain>
    </source>
</reference>